<dbReference type="Proteomes" id="UP000215914">
    <property type="component" value="Chromosome 14"/>
</dbReference>
<dbReference type="InParanoid" id="A0A251SGF1"/>
<accession>A0A251SGF1</accession>
<evidence type="ECO:0000313" key="1">
    <source>
        <dbReference type="EMBL" id="OTF97641.1"/>
    </source>
</evidence>
<evidence type="ECO:0000313" key="2">
    <source>
        <dbReference type="Proteomes" id="UP000215914"/>
    </source>
</evidence>
<gene>
    <name evidence="1" type="ORF">HannXRQ_Chr14g0436851</name>
</gene>
<dbReference type="EMBL" id="CM007903">
    <property type="protein sequence ID" value="OTF97641.1"/>
    <property type="molecule type" value="Genomic_DNA"/>
</dbReference>
<protein>
    <submittedName>
        <fullName evidence="1">Uncharacterized protein</fullName>
    </submittedName>
</protein>
<name>A0A251SGF1_HELAN</name>
<reference evidence="2" key="1">
    <citation type="journal article" date="2017" name="Nature">
        <title>The sunflower genome provides insights into oil metabolism, flowering and Asterid evolution.</title>
        <authorList>
            <person name="Badouin H."/>
            <person name="Gouzy J."/>
            <person name="Grassa C.J."/>
            <person name="Murat F."/>
            <person name="Staton S.E."/>
            <person name="Cottret L."/>
            <person name="Lelandais-Briere C."/>
            <person name="Owens G.L."/>
            <person name="Carrere S."/>
            <person name="Mayjonade B."/>
            <person name="Legrand L."/>
            <person name="Gill N."/>
            <person name="Kane N.C."/>
            <person name="Bowers J.E."/>
            <person name="Hubner S."/>
            <person name="Bellec A."/>
            <person name="Berard A."/>
            <person name="Berges H."/>
            <person name="Blanchet N."/>
            <person name="Boniface M.C."/>
            <person name="Brunel D."/>
            <person name="Catrice O."/>
            <person name="Chaidir N."/>
            <person name="Claudel C."/>
            <person name="Donnadieu C."/>
            <person name="Faraut T."/>
            <person name="Fievet G."/>
            <person name="Helmstetter N."/>
            <person name="King M."/>
            <person name="Knapp S.J."/>
            <person name="Lai Z."/>
            <person name="Le Paslier M.C."/>
            <person name="Lippi Y."/>
            <person name="Lorenzon L."/>
            <person name="Mandel J.R."/>
            <person name="Marage G."/>
            <person name="Marchand G."/>
            <person name="Marquand E."/>
            <person name="Bret-Mestries E."/>
            <person name="Morien E."/>
            <person name="Nambeesan S."/>
            <person name="Nguyen T."/>
            <person name="Pegot-Espagnet P."/>
            <person name="Pouilly N."/>
            <person name="Raftis F."/>
            <person name="Sallet E."/>
            <person name="Schiex T."/>
            <person name="Thomas J."/>
            <person name="Vandecasteele C."/>
            <person name="Vares D."/>
            <person name="Vear F."/>
            <person name="Vautrin S."/>
            <person name="Crespi M."/>
            <person name="Mangin B."/>
            <person name="Burke J.M."/>
            <person name="Salse J."/>
            <person name="Munos S."/>
            <person name="Vincourt P."/>
            <person name="Rieseberg L.H."/>
            <person name="Langlade N.B."/>
        </authorList>
    </citation>
    <scope>NUCLEOTIDE SEQUENCE [LARGE SCALE GENOMIC DNA]</scope>
    <source>
        <strain evidence="2">cv. SF193</strain>
    </source>
</reference>
<proteinExistence type="predicted"/>
<organism evidence="1 2">
    <name type="scientific">Helianthus annuus</name>
    <name type="common">Common sunflower</name>
    <dbReference type="NCBI Taxonomy" id="4232"/>
    <lineage>
        <taxon>Eukaryota</taxon>
        <taxon>Viridiplantae</taxon>
        <taxon>Streptophyta</taxon>
        <taxon>Embryophyta</taxon>
        <taxon>Tracheophyta</taxon>
        <taxon>Spermatophyta</taxon>
        <taxon>Magnoliopsida</taxon>
        <taxon>eudicotyledons</taxon>
        <taxon>Gunneridae</taxon>
        <taxon>Pentapetalae</taxon>
        <taxon>asterids</taxon>
        <taxon>campanulids</taxon>
        <taxon>Asterales</taxon>
        <taxon>Asteraceae</taxon>
        <taxon>Asteroideae</taxon>
        <taxon>Heliantheae alliance</taxon>
        <taxon>Heliantheae</taxon>
        <taxon>Helianthus</taxon>
    </lineage>
</organism>
<keyword evidence="2" id="KW-1185">Reference proteome</keyword>
<sequence length="52" mass="6005">MVFSKATIKVRTPLLLLLLLHVCNRLFLRLSLLISLISKNLSEVFFNFTKSI</sequence>
<dbReference type="AlphaFoldDB" id="A0A251SGF1"/>